<keyword evidence="4" id="KW-0408">Iron</keyword>
<keyword evidence="3" id="KW-0560">Oxidoreductase</keyword>
<dbReference type="Proteomes" id="UP000592820">
    <property type="component" value="Unassembled WGS sequence"/>
</dbReference>
<dbReference type="Gene3D" id="3.90.380.10">
    <property type="entry name" value="Naphthalene 1,2-dioxygenase Alpha Subunit, Chain A, domain 1"/>
    <property type="match status" value="1"/>
</dbReference>
<dbReference type="SUPFAM" id="SSF50022">
    <property type="entry name" value="ISP domain"/>
    <property type="match status" value="1"/>
</dbReference>
<keyword evidence="7" id="KW-0808">Transferase</keyword>
<accession>A0A7W8LAK9</accession>
<dbReference type="GO" id="GO:0032259">
    <property type="term" value="P:methylation"/>
    <property type="evidence" value="ECO:0007669"/>
    <property type="project" value="UniProtKB-KW"/>
</dbReference>
<dbReference type="GO" id="GO:0005506">
    <property type="term" value="F:iron ion binding"/>
    <property type="evidence" value="ECO:0007669"/>
    <property type="project" value="InterPro"/>
</dbReference>
<dbReference type="Pfam" id="PF19301">
    <property type="entry name" value="LigXa_C"/>
    <property type="match status" value="1"/>
</dbReference>
<keyword evidence="5" id="KW-0411">Iron-sulfur</keyword>
<dbReference type="InterPro" id="IPR050584">
    <property type="entry name" value="Cholesterol_7-desaturase"/>
</dbReference>
<dbReference type="InterPro" id="IPR045623">
    <property type="entry name" value="LigXa_C"/>
</dbReference>
<evidence type="ECO:0000259" key="6">
    <source>
        <dbReference type="PROSITE" id="PS51296"/>
    </source>
</evidence>
<feature type="domain" description="Rieske" evidence="6">
    <location>
        <begin position="27"/>
        <end position="135"/>
    </location>
</feature>
<dbReference type="GO" id="GO:0051537">
    <property type="term" value="F:2 iron, 2 sulfur cluster binding"/>
    <property type="evidence" value="ECO:0007669"/>
    <property type="project" value="UniProtKB-KW"/>
</dbReference>
<sequence>MLSKEKNELLIATSKGTPMGEFLRRYWHPIAGVSEFDTSSIKPMRLFGEDLVLYRDLSGNYGLLDRHCVHRRASLQFGYVEDKGIRCAYHGWKFEADGKCSERPYEDTAVPDATTRAGLKITSYPVRVAGGMLWTYMGPIETMPELPVWEPFNWQNGFCQIVTSVINCNWLQCQENSIDPIHFEWQHSNYSVRRMGGTKEKYVPRHTALDFTEFEFGYQYKRQRTDTNAEHPLWTTGRVCLYPNGFFLGEHFEWRVPVDDGHTLSISWFYLPVPAEARPYVQDQIPTWESPVMDANGKYHDSHILNQDFMAWVGQGTIADRTKEVLGSSDKGVVMLRRRFEADLQAIAEGRDPKGLIRDPEQAKNVSLPVAFPDEQLKAVPREQWMQNENFKRHLTNFAFSIGQPPEVLRQLKDAIGVE</sequence>
<dbReference type="PROSITE" id="PS51296">
    <property type="entry name" value="RIESKE"/>
    <property type="match status" value="1"/>
</dbReference>
<evidence type="ECO:0000256" key="5">
    <source>
        <dbReference type="ARBA" id="ARBA00023014"/>
    </source>
</evidence>
<evidence type="ECO:0000256" key="1">
    <source>
        <dbReference type="ARBA" id="ARBA00022714"/>
    </source>
</evidence>
<dbReference type="RefSeq" id="WP_184226978.1">
    <property type="nucleotide sequence ID" value="NZ_JACHDE010000007.1"/>
</dbReference>
<protein>
    <submittedName>
        <fullName evidence="7">5,5'-dehydrodivanillate O-demethylase</fullName>
    </submittedName>
</protein>
<comment type="caution">
    <text evidence="7">The sequence shown here is derived from an EMBL/GenBank/DDBJ whole genome shotgun (WGS) entry which is preliminary data.</text>
</comment>
<dbReference type="PANTHER" id="PTHR21266:SF59">
    <property type="entry name" value="BLR4922 PROTEIN"/>
    <property type="match status" value="1"/>
</dbReference>
<dbReference type="AlphaFoldDB" id="A0A7W8LAK9"/>
<dbReference type="InterPro" id="IPR015881">
    <property type="entry name" value="ARHD_Rieske_2Fe_2S"/>
</dbReference>
<dbReference type="GO" id="GO:0016491">
    <property type="term" value="F:oxidoreductase activity"/>
    <property type="evidence" value="ECO:0007669"/>
    <property type="project" value="UniProtKB-KW"/>
</dbReference>
<evidence type="ECO:0000313" key="8">
    <source>
        <dbReference type="Proteomes" id="UP000592820"/>
    </source>
</evidence>
<evidence type="ECO:0000313" key="7">
    <source>
        <dbReference type="EMBL" id="MBB5402099.1"/>
    </source>
</evidence>
<dbReference type="SUPFAM" id="SSF55961">
    <property type="entry name" value="Bet v1-like"/>
    <property type="match status" value="1"/>
</dbReference>
<dbReference type="InterPro" id="IPR017941">
    <property type="entry name" value="Rieske_2Fe-2S"/>
</dbReference>
<organism evidence="7 8">
    <name type="scientific">Paraburkholderia youngii</name>
    <dbReference type="NCBI Taxonomy" id="2782701"/>
    <lineage>
        <taxon>Bacteria</taxon>
        <taxon>Pseudomonadati</taxon>
        <taxon>Pseudomonadota</taxon>
        <taxon>Betaproteobacteria</taxon>
        <taxon>Burkholderiales</taxon>
        <taxon>Burkholderiaceae</taxon>
        <taxon>Paraburkholderia</taxon>
    </lineage>
</organism>
<reference evidence="7 8" key="1">
    <citation type="submission" date="2020-08" db="EMBL/GenBank/DDBJ databases">
        <title>Genomic Encyclopedia of Type Strains, Phase IV (KMG-V): Genome sequencing to study the core and pangenomes of soil and plant-associated prokaryotes.</title>
        <authorList>
            <person name="Whitman W."/>
        </authorList>
    </citation>
    <scope>NUCLEOTIDE SEQUENCE [LARGE SCALE GENOMIC DNA]</scope>
    <source>
        <strain evidence="7 8">JPY162</strain>
    </source>
</reference>
<evidence type="ECO:0000256" key="3">
    <source>
        <dbReference type="ARBA" id="ARBA00023002"/>
    </source>
</evidence>
<keyword evidence="2" id="KW-0479">Metal-binding</keyword>
<evidence type="ECO:0000256" key="4">
    <source>
        <dbReference type="ARBA" id="ARBA00023004"/>
    </source>
</evidence>
<dbReference type="PROSITE" id="PS00570">
    <property type="entry name" value="RING_HYDROXYL_ALPHA"/>
    <property type="match status" value="1"/>
</dbReference>
<proteinExistence type="predicted"/>
<keyword evidence="1" id="KW-0001">2Fe-2S</keyword>
<dbReference type="GO" id="GO:0008168">
    <property type="term" value="F:methyltransferase activity"/>
    <property type="evidence" value="ECO:0007669"/>
    <property type="project" value="UniProtKB-KW"/>
</dbReference>
<name>A0A7W8LAK9_9BURK</name>
<dbReference type="CDD" id="cd08878">
    <property type="entry name" value="RHO_alpha_C_DMO-like"/>
    <property type="match status" value="1"/>
</dbReference>
<dbReference type="InterPro" id="IPR036922">
    <property type="entry name" value="Rieske_2Fe-2S_sf"/>
</dbReference>
<dbReference type="PANTHER" id="PTHR21266">
    <property type="entry name" value="IRON-SULFUR DOMAIN CONTAINING PROTEIN"/>
    <property type="match status" value="1"/>
</dbReference>
<keyword evidence="7" id="KW-0489">Methyltransferase</keyword>
<dbReference type="Gene3D" id="2.102.10.10">
    <property type="entry name" value="Rieske [2Fe-2S] iron-sulphur domain"/>
    <property type="match status" value="1"/>
</dbReference>
<dbReference type="EMBL" id="JACHDE010000007">
    <property type="protein sequence ID" value="MBB5402099.1"/>
    <property type="molecule type" value="Genomic_DNA"/>
</dbReference>
<gene>
    <name evidence="7" type="ORF">HDG41_004185</name>
</gene>
<evidence type="ECO:0000256" key="2">
    <source>
        <dbReference type="ARBA" id="ARBA00022723"/>
    </source>
</evidence>
<dbReference type="Pfam" id="PF00355">
    <property type="entry name" value="Rieske"/>
    <property type="match status" value="1"/>
</dbReference>